<dbReference type="RefSeq" id="WP_190713381.1">
    <property type="nucleotide sequence ID" value="NZ_JACJST010000006.1"/>
</dbReference>
<evidence type="ECO:0000313" key="2">
    <source>
        <dbReference type="EMBL" id="MBD2567940.1"/>
    </source>
</evidence>
<keyword evidence="3" id="KW-1185">Reference proteome</keyword>
<dbReference type="PANTHER" id="PTHR11079">
    <property type="entry name" value="CYTOSINE DEAMINASE FAMILY MEMBER"/>
    <property type="match status" value="1"/>
</dbReference>
<dbReference type="Gene3D" id="3.40.140.10">
    <property type="entry name" value="Cytidine Deaminase, domain 2"/>
    <property type="match status" value="1"/>
</dbReference>
<name>A0ABR8FGM9_9NOST</name>
<evidence type="ECO:0000259" key="1">
    <source>
        <dbReference type="PROSITE" id="PS51747"/>
    </source>
</evidence>
<dbReference type="PANTHER" id="PTHR11079:SF162">
    <property type="entry name" value="RIBOFLAVIN BIOSYNTHESIS PROTEIN PYRD, CHLOROPLASTIC"/>
    <property type="match status" value="1"/>
</dbReference>
<comment type="caution">
    <text evidence="2">The sequence shown here is derived from an EMBL/GenBank/DDBJ whole genome shotgun (WGS) entry which is preliminary data.</text>
</comment>
<proteinExistence type="predicted"/>
<dbReference type="InterPro" id="IPR016193">
    <property type="entry name" value="Cytidine_deaminase-like"/>
</dbReference>
<sequence>MTEKLEYFMREALQEGRKALPNCLPNPPVGCVLVRDHEIVARGYTNQPGADHAEAMALRQISGDLSDIIAFVTLEPCSFHGRTPSCAKTFVSRKIGKVYVAMLDPDPRNNGLGIALVEQAGIAVSVGLLQAEAELDMGRYLWKTE</sequence>
<gene>
    <name evidence="2" type="ORF">H6G59_08470</name>
</gene>
<evidence type="ECO:0000313" key="3">
    <source>
        <dbReference type="Proteomes" id="UP000640531"/>
    </source>
</evidence>
<reference evidence="2 3" key="1">
    <citation type="journal article" date="2020" name="ISME J.">
        <title>Comparative genomics reveals insights into cyanobacterial evolution and habitat adaptation.</title>
        <authorList>
            <person name="Chen M.Y."/>
            <person name="Teng W.K."/>
            <person name="Zhao L."/>
            <person name="Hu C.X."/>
            <person name="Zhou Y.K."/>
            <person name="Han B.P."/>
            <person name="Song L.R."/>
            <person name="Shu W.S."/>
        </authorList>
    </citation>
    <scope>NUCLEOTIDE SEQUENCE [LARGE SCALE GENOMIC DNA]</scope>
    <source>
        <strain evidence="2 3">FACHB-196</strain>
    </source>
</reference>
<organism evidence="2 3">
    <name type="scientific">Anabaena lutea FACHB-196</name>
    <dbReference type="NCBI Taxonomy" id="2692881"/>
    <lineage>
        <taxon>Bacteria</taxon>
        <taxon>Bacillati</taxon>
        <taxon>Cyanobacteriota</taxon>
        <taxon>Cyanophyceae</taxon>
        <taxon>Nostocales</taxon>
        <taxon>Nostocaceae</taxon>
        <taxon>Anabaena</taxon>
    </lineage>
</organism>
<feature type="domain" description="CMP/dCMP-type deaminase" evidence="1">
    <location>
        <begin position="3"/>
        <end position="116"/>
    </location>
</feature>
<accession>A0ABR8FGM9</accession>
<protein>
    <submittedName>
        <fullName evidence="2">Riboflavin-specific deaminase</fullName>
    </submittedName>
</protein>
<dbReference type="InterPro" id="IPR002125">
    <property type="entry name" value="CMP_dCMP_dom"/>
</dbReference>
<dbReference type="EMBL" id="JACJST010000006">
    <property type="protein sequence ID" value="MBD2567940.1"/>
    <property type="molecule type" value="Genomic_DNA"/>
</dbReference>
<dbReference type="CDD" id="cd01284">
    <property type="entry name" value="Riboflavin_deaminase-reductase"/>
    <property type="match status" value="1"/>
</dbReference>
<dbReference type="PROSITE" id="PS51747">
    <property type="entry name" value="CYT_DCMP_DEAMINASES_2"/>
    <property type="match status" value="1"/>
</dbReference>
<dbReference type="Pfam" id="PF00383">
    <property type="entry name" value="dCMP_cyt_deam_1"/>
    <property type="match status" value="1"/>
</dbReference>
<dbReference type="Proteomes" id="UP000640531">
    <property type="component" value="Unassembled WGS sequence"/>
</dbReference>
<dbReference type="SUPFAM" id="SSF53927">
    <property type="entry name" value="Cytidine deaminase-like"/>
    <property type="match status" value="1"/>
</dbReference>